<dbReference type="EMBL" id="QPJY01000006">
    <property type="protein sequence ID" value="RCX29774.1"/>
    <property type="molecule type" value="Genomic_DNA"/>
</dbReference>
<dbReference type="AlphaFoldDB" id="A0A369CD79"/>
<sequence length="68" mass="7465">MHKLMNRFHAIQGRIASRMHAFARDEEGATMIEYALIAALISVAAITVLSPLGQKILAVFQDVLDAMP</sequence>
<dbReference type="RefSeq" id="WP_281268256.1">
    <property type="nucleotide sequence ID" value="NZ_QPJY01000006.1"/>
</dbReference>
<comment type="caution">
    <text evidence="2">The sequence shown here is derived from an EMBL/GenBank/DDBJ whole genome shotgun (WGS) entry which is preliminary data.</text>
</comment>
<keyword evidence="1" id="KW-1133">Transmembrane helix</keyword>
<gene>
    <name evidence="2" type="ORF">DFQ59_1066</name>
</gene>
<evidence type="ECO:0000256" key="1">
    <source>
        <dbReference type="SAM" id="Phobius"/>
    </source>
</evidence>
<dbReference type="InterPro" id="IPR007047">
    <property type="entry name" value="Flp_Fap"/>
</dbReference>
<accession>A0A369CD79</accession>
<keyword evidence="3" id="KW-1185">Reference proteome</keyword>
<evidence type="ECO:0000313" key="3">
    <source>
        <dbReference type="Proteomes" id="UP000252707"/>
    </source>
</evidence>
<proteinExistence type="predicted"/>
<dbReference type="Proteomes" id="UP000252707">
    <property type="component" value="Unassembled WGS sequence"/>
</dbReference>
<evidence type="ECO:0000313" key="2">
    <source>
        <dbReference type="EMBL" id="RCX29774.1"/>
    </source>
</evidence>
<keyword evidence="1" id="KW-0812">Transmembrane</keyword>
<organism evidence="2 3">
    <name type="scientific">Thioalbus denitrificans</name>
    <dbReference type="NCBI Taxonomy" id="547122"/>
    <lineage>
        <taxon>Bacteria</taxon>
        <taxon>Pseudomonadati</taxon>
        <taxon>Pseudomonadota</taxon>
        <taxon>Gammaproteobacteria</taxon>
        <taxon>Chromatiales</taxon>
        <taxon>Ectothiorhodospiraceae</taxon>
        <taxon>Thioalbus</taxon>
    </lineage>
</organism>
<feature type="transmembrane region" description="Helical" evidence="1">
    <location>
        <begin position="34"/>
        <end position="53"/>
    </location>
</feature>
<reference evidence="2 3" key="1">
    <citation type="submission" date="2018-07" db="EMBL/GenBank/DDBJ databases">
        <title>Genomic Encyclopedia of Type Strains, Phase IV (KMG-IV): sequencing the most valuable type-strain genomes for metagenomic binning, comparative biology and taxonomic classification.</title>
        <authorList>
            <person name="Goeker M."/>
        </authorList>
    </citation>
    <scope>NUCLEOTIDE SEQUENCE [LARGE SCALE GENOMIC DNA]</scope>
    <source>
        <strain evidence="2 3">DSM 26407</strain>
    </source>
</reference>
<keyword evidence="1" id="KW-0472">Membrane</keyword>
<name>A0A369CD79_9GAMM</name>
<protein>
    <submittedName>
        <fullName evidence="2">Pilus assembly protein Flp/PilA</fullName>
    </submittedName>
</protein>
<dbReference type="Pfam" id="PF04964">
    <property type="entry name" value="Flp_Fap"/>
    <property type="match status" value="1"/>
</dbReference>